<dbReference type="Gene3D" id="1.10.260.40">
    <property type="entry name" value="lambda repressor-like DNA-binding domains"/>
    <property type="match status" value="1"/>
</dbReference>
<evidence type="ECO:0000259" key="1">
    <source>
        <dbReference type="PROSITE" id="PS50943"/>
    </source>
</evidence>
<evidence type="ECO:0000313" key="2">
    <source>
        <dbReference type="EMBL" id="CAB4633213.1"/>
    </source>
</evidence>
<dbReference type="AlphaFoldDB" id="A0A6J6J9M4"/>
<dbReference type="EMBL" id="CAEZVB010000137">
    <property type="protein sequence ID" value="CAB4633213.1"/>
    <property type="molecule type" value="Genomic_DNA"/>
</dbReference>
<dbReference type="InterPro" id="IPR010982">
    <property type="entry name" value="Lambda_DNA-bd_dom_sf"/>
</dbReference>
<proteinExistence type="predicted"/>
<accession>A0A6J6J9M4</accession>
<organism evidence="2">
    <name type="scientific">freshwater metagenome</name>
    <dbReference type="NCBI Taxonomy" id="449393"/>
    <lineage>
        <taxon>unclassified sequences</taxon>
        <taxon>metagenomes</taxon>
        <taxon>ecological metagenomes</taxon>
    </lineage>
</organism>
<dbReference type="GO" id="GO:0003677">
    <property type="term" value="F:DNA binding"/>
    <property type="evidence" value="ECO:0007669"/>
    <property type="project" value="InterPro"/>
</dbReference>
<dbReference type="SMART" id="SM00530">
    <property type="entry name" value="HTH_XRE"/>
    <property type="match status" value="1"/>
</dbReference>
<protein>
    <submittedName>
        <fullName evidence="2">Unannotated protein</fullName>
    </submittedName>
</protein>
<dbReference type="Pfam" id="PF01381">
    <property type="entry name" value="HTH_3"/>
    <property type="match status" value="1"/>
</dbReference>
<feature type="domain" description="HTH cro/C1-type" evidence="1">
    <location>
        <begin position="10"/>
        <end position="64"/>
    </location>
</feature>
<dbReference type="SUPFAM" id="SSF47413">
    <property type="entry name" value="lambda repressor-like DNA-binding domains"/>
    <property type="match status" value="1"/>
</dbReference>
<reference evidence="2" key="1">
    <citation type="submission" date="2020-05" db="EMBL/GenBank/DDBJ databases">
        <authorList>
            <person name="Chiriac C."/>
            <person name="Salcher M."/>
            <person name="Ghai R."/>
            <person name="Kavagutti S V."/>
        </authorList>
    </citation>
    <scope>NUCLEOTIDE SEQUENCE</scope>
</reference>
<gene>
    <name evidence="2" type="ORF">UFOPK1908_01599</name>
</gene>
<dbReference type="InterPro" id="IPR001387">
    <property type="entry name" value="Cro/C1-type_HTH"/>
</dbReference>
<name>A0A6J6J9M4_9ZZZZ</name>
<dbReference type="PROSITE" id="PS50943">
    <property type="entry name" value="HTH_CROC1"/>
    <property type="match status" value="1"/>
</dbReference>
<sequence>MNLAEIGNGLREARLSAGLSQAEIASMAGVSRATLNALENGRGDISSLTLLKVADLLSISLSLTPQNPTVRSRAASAIEMAAASASVSYALVLPGKQLAAALLTGTIDHQWMPHIAHFVDEQSSQMIIRVVRDVAASANVEPKKVWRNARKLADEVESANPRWKKTA</sequence>
<dbReference type="CDD" id="cd00093">
    <property type="entry name" value="HTH_XRE"/>
    <property type="match status" value="1"/>
</dbReference>